<dbReference type="InterPro" id="IPR050045">
    <property type="entry name" value="Opp2B"/>
</dbReference>
<evidence type="ECO:0000256" key="11">
    <source>
        <dbReference type="ARBA" id="ARBA00038669"/>
    </source>
</evidence>
<dbReference type="NCBIfam" id="NF045470">
    <property type="entry name" value="Opp2B"/>
    <property type="match status" value="1"/>
</dbReference>
<dbReference type="Proteomes" id="UP000450917">
    <property type="component" value="Unassembled WGS sequence"/>
</dbReference>
<dbReference type="Pfam" id="PF00528">
    <property type="entry name" value="BPD_transp_1"/>
    <property type="match status" value="1"/>
</dbReference>
<comment type="caution">
    <text evidence="15">The sequence shown here is derived from an EMBL/GenBank/DDBJ whole genome shotgun (WGS) entry which is preliminary data.</text>
</comment>
<evidence type="ECO:0000256" key="9">
    <source>
        <dbReference type="ARBA" id="ARBA00023136"/>
    </source>
</evidence>
<evidence type="ECO:0000256" key="6">
    <source>
        <dbReference type="ARBA" id="ARBA00022989"/>
    </source>
</evidence>
<keyword evidence="8" id="KW-0921">Nickel transport</keyword>
<proteinExistence type="inferred from homology"/>
<evidence type="ECO:0000256" key="10">
    <source>
        <dbReference type="ARBA" id="ARBA00024202"/>
    </source>
</evidence>
<feature type="transmembrane region" description="Helical" evidence="13">
    <location>
        <begin position="100"/>
        <end position="122"/>
    </location>
</feature>
<dbReference type="InterPro" id="IPR000515">
    <property type="entry name" value="MetI-like"/>
</dbReference>
<keyword evidence="9 13" id="KW-0472">Membrane</keyword>
<keyword evidence="5 13" id="KW-0812">Transmembrane</keyword>
<evidence type="ECO:0000313" key="15">
    <source>
        <dbReference type="EMBL" id="MUG72186.1"/>
    </source>
</evidence>
<feature type="transmembrane region" description="Helical" evidence="13">
    <location>
        <begin position="230"/>
        <end position="252"/>
    </location>
</feature>
<dbReference type="InterPro" id="IPR045621">
    <property type="entry name" value="BPD_transp_1_N"/>
</dbReference>
<feature type="transmembrane region" description="Helical" evidence="13">
    <location>
        <begin position="177"/>
        <end position="195"/>
    </location>
</feature>
<dbReference type="PANTHER" id="PTHR43163">
    <property type="entry name" value="DIPEPTIDE TRANSPORT SYSTEM PERMEASE PROTEIN DPPB-RELATED"/>
    <property type="match status" value="1"/>
</dbReference>
<reference evidence="15 16" key="1">
    <citation type="submission" date="2019-11" db="EMBL/GenBank/DDBJ databases">
        <title>Draft genome sequences of five Paenibacillus species of dairy origin.</title>
        <authorList>
            <person name="Olajide A.M."/>
            <person name="Chen S."/>
            <person name="Lapointe G."/>
        </authorList>
    </citation>
    <scope>NUCLEOTIDE SEQUENCE [LARGE SCALE GENOMIC DNA]</scope>
    <source>
        <strain evidence="15 16">2CS3</strain>
    </source>
</reference>
<gene>
    <name evidence="15" type="ORF">GNP93_16065</name>
</gene>
<keyword evidence="7" id="KW-0406">Ion transport</keyword>
<evidence type="ECO:0000256" key="8">
    <source>
        <dbReference type="ARBA" id="ARBA00023112"/>
    </source>
</evidence>
<dbReference type="Gene3D" id="1.10.3720.10">
    <property type="entry name" value="MetI-like"/>
    <property type="match status" value="1"/>
</dbReference>
<feature type="transmembrane region" description="Helical" evidence="13">
    <location>
        <begin position="280"/>
        <end position="302"/>
    </location>
</feature>
<evidence type="ECO:0000256" key="3">
    <source>
        <dbReference type="ARBA" id="ARBA00022475"/>
    </source>
</evidence>
<accession>A0A7X2ZC79</accession>
<evidence type="ECO:0000256" key="13">
    <source>
        <dbReference type="RuleBase" id="RU363032"/>
    </source>
</evidence>
<dbReference type="InterPro" id="IPR035906">
    <property type="entry name" value="MetI-like_sf"/>
</dbReference>
<keyword evidence="16" id="KW-1185">Reference proteome</keyword>
<comment type="subunit">
    <text evidence="11">The complex is composed of two ATP-binding proteins (NikD and NikE), two transmembrane proteins (NikB and NikC) and a solute-binding protein (NikA).</text>
</comment>
<feature type="domain" description="ABC transmembrane type-1" evidence="14">
    <location>
        <begin position="98"/>
        <end position="299"/>
    </location>
</feature>
<evidence type="ECO:0000256" key="12">
    <source>
        <dbReference type="ARBA" id="ARBA00044774"/>
    </source>
</evidence>
<sequence length="314" mass="34726">MLRLVKARMLQLVVVLFILSLVTFSLMKLAPGDPVLRLLRADEVHVTQADEAALREELGLNRPIYVQYLEWMSNLLRLDFGDSLIKGKPVLDEMADRLPATVQLTMGGLAVMLLLAVPLGMLASKFPGGLPDQLGRIFALIGASMPLFWVGLIMIYIFAFKLQWFPTMGHGGWREFVLPSVSLGFGLAAVHARLLRSGMLDSLSQEYIRAGRARGISEWRIFFRHALRAALIPVLTVFGMTFGSLVAGSVVIETLFSWPGLGSMAVEAIFQRDYPLVQGYLMLCGAFIIIINLVVDLIYGILDPRIRLHKGGTA</sequence>
<keyword evidence="4" id="KW-0533">Nickel</keyword>
<dbReference type="SUPFAM" id="SSF161098">
    <property type="entry name" value="MetI-like"/>
    <property type="match status" value="1"/>
</dbReference>
<dbReference type="CDD" id="cd06261">
    <property type="entry name" value="TM_PBP2"/>
    <property type="match status" value="1"/>
</dbReference>
<evidence type="ECO:0000313" key="16">
    <source>
        <dbReference type="Proteomes" id="UP000450917"/>
    </source>
</evidence>
<dbReference type="AlphaFoldDB" id="A0A7X2ZC79"/>
<dbReference type="GO" id="GO:0005886">
    <property type="term" value="C:plasma membrane"/>
    <property type="evidence" value="ECO:0007669"/>
    <property type="project" value="UniProtKB-SubCell"/>
</dbReference>
<dbReference type="EMBL" id="WNZX01000013">
    <property type="protein sequence ID" value="MUG72186.1"/>
    <property type="molecule type" value="Genomic_DNA"/>
</dbReference>
<evidence type="ECO:0000256" key="5">
    <source>
        <dbReference type="ARBA" id="ARBA00022692"/>
    </source>
</evidence>
<feature type="transmembrane region" description="Helical" evidence="13">
    <location>
        <begin position="134"/>
        <end position="157"/>
    </location>
</feature>
<evidence type="ECO:0000256" key="1">
    <source>
        <dbReference type="ARBA" id="ARBA00004651"/>
    </source>
</evidence>
<dbReference type="PANTHER" id="PTHR43163:SF6">
    <property type="entry name" value="DIPEPTIDE TRANSPORT SYSTEM PERMEASE PROTEIN DPPB-RELATED"/>
    <property type="match status" value="1"/>
</dbReference>
<dbReference type="GO" id="GO:0015099">
    <property type="term" value="F:nickel cation transmembrane transporter activity"/>
    <property type="evidence" value="ECO:0007669"/>
    <property type="project" value="InterPro"/>
</dbReference>
<comment type="subcellular location">
    <subcellularLocation>
        <location evidence="1 13">Cell membrane</location>
        <topology evidence="1 13">Multi-pass membrane protein</topology>
    </subcellularLocation>
</comment>
<dbReference type="RefSeq" id="WP_054799916.1">
    <property type="nucleotide sequence ID" value="NZ_WNZX01000013.1"/>
</dbReference>
<keyword evidence="2 13" id="KW-0813">Transport</keyword>
<feature type="transmembrane region" description="Helical" evidence="13">
    <location>
        <begin position="12"/>
        <end position="30"/>
    </location>
</feature>
<protein>
    <recommendedName>
        <fullName evidence="12">Nickel import system permease protein NikB</fullName>
    </recommendedName>
</protein>
<keyword evidence="3" id="KW-1003">Cell membrane</keyword>
<evidence type="ECO:0000256" key="4">
    <source>
        <dbReference type="ARBA" id="ARBA00022596"/>
    </source>
</evidence>
<dbReference type="Pfam" id="PF19300">
    <property type="entry name" value="BPD_transp_1_N"/>
    <property type="match status" value="1"/>
</dbReference>
<evidence type="ECO:0000256" key="7">
    <source>
        <dbReference type="ARBA" id="ARBA00023065"/>
    </source>
</evidence>
<keyword evidence="6 13" id="KW-1133">Transmembrane helix</keyword>
<comment type="similarity">
    <text evidence="10">Belongs to the binding-protein-dependent transport system permease family. OppBC subfamily.</text>
</comment>
<name>A0A7X2ZC79_9BACL</name>
<organism evidence="15 16">
    <name type="scientific">Paenibacillus validus</name>
    <dbReference type="NCBI Taxonomy" id="44253"/>
    <lineage>
        <taxon>Bacteria</taxon>
        <taxon>Bacillati</taxon>
        <taxon>Bacillota</taxon>
        <taxon>Bacilli</taxon>
        <taxon>Bacillales</taxon>
        <taxon>Paenibacillaceae</taxon>
        <taxon>Paenibacillus</taxon>
    </lineage>
</organism>
<evidence type="ECO:0000259" key="14">
    <source>
        <dbReference type="PROSITE" id="PS50928"/>
    </source>
</evidence>
<dbReference type="PROSITE" id="PS50928">
    <property type="entry name" value="ABC_TM1"/>
    <property type="match status" value="1"/>
</dbReference>
<evidence type="ECO:0000256" key="2">
    <source>
        <dbReference type="ARBA" id="ARBA00022448"/>
    </source>
</evidence>